<keyword evidence="1" id="KW-0472">Membrane</keyword>
<feature type="transmembrane region" description="Helical" evidence="1">
    <location>
        <begin position="97"/>
        <end position="115"/>
    </location>
</feature>
<name>A0A7I8X4U6_BURXY</name>
<keyword evidence="3" id="KW-1185">Reference proteome</keyword>
<comment type="caution">
    <text evidence="2">The sequence shown here is derived from an EMBL/GenBank/DDBJ whole genome shotgun (WGS) entry which is preliminary data.</text>
</comment>
<proteinExistence type="predicted"/>
<dbReference type="AlphaFoldDB" id="A0A7I8X4U6"/>
<reference evidence="2" key="1">
    <citation type="submission" date="2020-09" db="EMBL/GenBank/DDBJ databases">
        <authorList>
            <person name="Kikuchi T."/>
        </authorList>
    </citation>
    <scope>NUCLEOTIDE SEQUENCE</scope>
    <source>
        <strain evidence="2">Ka4C1</strain>
    </source>
</reference>
<sequence>MTVMSMVSVMMSPASVTRMSMFIAMREAGVVSVIVSSLVSVVGVPFIAGGMSLVTSVIDASPVRFVALAEAVFAVVIVGVVAFPAVGIVVVVGPIGAMAMMFSVMVVVVGLPAVVSEES</sequence>
<dbReference type="Proteomes" id="UP000582659">
    <property type="component" value="Unassembled WGS sequence"/>
</dbReference>
<feature type="transmembrane region" description="Helical" evidence="1">
    <location>
        <begin position="67"/>
        <end position="90"/>
    </location>
</feature>
<organism evidence="2 3">
    <name type="scientific">Bursaphelenchus xylophilus</name>
    <name type="common">Pinewood nematode worm</name>
    <name type="synonym">Aphelenchoides xylophilus</name>
    <dbReference type="NCBI Taxonomy" id="6326"/>
    <lineage>
        <taxon>Eukaryota</taxon>
        <taxon>Metazoa</taxon>
        <taxon>Ecdysozoa</taxon>
        <taxon>Nematoda</taxon>
        <taxon>Chromadorea</taxon>
        <taxon>Rhabditida</taxon>
        <taxon>Tylenchina</taxon>
        <taxon>Tylenchomorpha</taxon>
        <taxon>Aphelenchoidea</taxon>
        <taxon>Aphelenchoididae</taxon>
        <taxon>Bursaphelenchus</taxon>
    </lineage>
</organism>
<accession>A0A7I8X4U6</accession>
<dbReference type="EMBL" id="CAJFCV020000006">
    <property type="protein sequence ID" value="CAG9129259.1"/>
    <property type="molecule type" value="Genomic_DNA"/>
</dbReference>
<evidence type="ECO:0000313" key="3">
    <source>
        <dbReference type="Proteomes" id="UP000659654"/>
    </source>
</evidence>
<keyword evidence="1" id="KW-0812">Transmembrane</keyword>
<keyword evidence="1" id="KW-1133">Transmembrane helix</keyword>
<gene>
    <name evidence="2" type="ORF">BXYJ_LOCUS13914</name>
</gene>
<evidence type="ECO:0000256" key="1">
    <source>
        <dbReference type="SAM" id="Phobius"/>
    </source>
</evidence>
<protein>
    <submittedName>
        <fullName evidence="2">(pine wood nematode) hypothetical protein</fullName>
    </submittedName>
</protein>
<dbReference type="EMBL" id="CAJFDI010000006">
    <property type="protein sequence ID" value="CAD5233823.1"/>
    <property type="molecule type" value="Genomic_DNA"/>
</dbReference>
<dbReference type="Proteomes" id="UP000659654">
    <property type="component" value="Unassembled WGS sequence"/>
</dbReference>
<evidence type="ECO:0000313" key="2">
    <source>
        <dbReference type="EMBL" id="CAD5233823.1"/>
    </source>
</evidence>